<keyword evidence="7" id="KW-0413">Isomerase</keyword>
<evidence type="ECO:0000256" key="3">
    <source>
        <dbReference type="ARBA" id="ARBA00022801"/>
    </source>
</evidence>
<evidence type="ECO:0000256" key="2">
    <source>
        <dbReference type="ARBA" id="ARBA00022741"/>
    </source>
</evidence>
<dbReference type="STRING" id="515622.bpr_I1496"/>
<dbReference type="Gene3D" id="1.10.486.10">
    <property type="entry name" value="PCRA, domain 4"/>
    <property type="match status" value="1"/>
</dbReference>
<feature type="region of interest" description="Disordered" evidence="12">
    <location>
        <begin position="613"/>
        <end position="638"/>
    </location>
</feature>
<evidence type="ECO:0000313" key="16">
    <source>
        <dbReference type="Proteomes" id="UP000001299"/>
    </source>
</evidence>
<dbReference type="HOGENOM" id="CLU_004585_6_1_9"/>
<sequence>MHFLRNNIKGNAAQMEAILHKDGPAMVLAGPGSGKTFVIVERLRHLIEECSVDPSSVLVITFTKAAAIEMQHRFYKITDSLYPEVCFGTFHSVFYQIIRQSNPSNKFKIASEKDKYRFVKDIILKLSSIHNIDKQESLDAIEMIGDIISEISRIKNTGAKAGEHLQNIPFSNYFEEIFREYNSLLTEFGMVDFDDMILKCYELLKRDKRLLDTWSRRFEYVLIDEYQDINLMQYKVVRLLCATNNLFVVGDDDQSIYGFRGSDPGIMQKFTAEFEGLDPKIINLNVNYRCAKRILYASNMLIKDNKIRLNKALMPNEGSPDGFVYPRRYIDKRQQSAAIIRFLSDNMDKLDSIAFIFRTNSEALALADLCKQYGIPTNLDDHAVSFVEAQGVRLCENYLKFVYEGKKREYFLKIMNNPNRYISRNALSNDTLCEADLIKYYRGNYDRIKEIEKLFRQLNMLGHMRPSLSIRFLRKEVGIDKMFPKDMAALDELSELSVKIADNKTFLKELDKIRENSIGEKKAKSGNKGKCVKLMTMHGSKGLEFDIVWLPGLNEGIIPSRSCVTNEQIEEERRMLYVGMTRAKSALIMSYLTGNKENPMMPTRFLRPIRHLWEGDHSSPSSPSSGSSTSSSNSTSSR</sequence>
<feature type="compositionally biased region" description="Low complexity" evidence="12">
    <location>
        <begin position="618"/>
        <end position="638"/>
    </location>
</feature>
<dbReference type="eggNOG" id="COG0210">
    <property type="taxonomic scope" value="Bacteria"/>
</dbReference>
<keyword evidence="16" id="KW-1185">Reference proteome</keyword>
<name>E0RWD5_BUTPB</name>
<dbReference type="GO" id="GO:0016887">
    <property type="term" value="F:ATP hydrolysis activity"/>
    <property type="evidence" value="ECO:0007669"/>
    <property type="project" value="RHEA"/>
</dbReference>
<evidence type="ECO:0000313" key="15">
    <source>
        <dbReference type="EMBL" id="ADL34233.1"/>
    </source>
</evidence>
<dbReference type="GO" id="GO:0000725">
    <property type="term" value="P:recombinational repair"/>
    <property type="evidence" value="ECO:0007669"/>
    <property type="project" value="TreeGrafter"/>
</dbReference>
<dbReference type="InterPro" id="IPR000212">
    <property type="entry name" value="DNA_helicase_UvrD/REP"/>
</dbReference>
<evidence type="ECO:0000259" key="14">
    <source>
        <dbReference type="PROSITE" id="PS51217"/>
    </source>
</evidence>
<dbReference type="PROSITE" id="PS51217">
    <property type="entry name" value="UVRD_HELICASE_CTER"/>
    <property type="match status" value="1"/>
</dbReference>
<evidence type="ECO:0000256" key="10">
    <source>
        <dbReference type="ARBA" id="ARBA00048988"/>
    </source>
</evidence>
<dbReference type="AlphaFoldDB" id="E0RWD5"/>
<dbReference type="InterPro" id="IPR014017">
    <property type="entry name" value="DNA_helicase_UvrD-like_C"/>
</dbReference>
<evidence type="ECO:0000256" key="5">
    <source>
        <dbReference type="ARBA" id="ARBA00022840"/>
    </source>
</evidence>
<dbReference type="Pfam" id="PF00580">
    <property type="entry name" value="UvrD-helicase"/>
    <property type="match status" value="1"/>
</dbReference>
<dbReference type="Gene3D" id="1.10.10.160">
    <property type="match status" value="1"/>
</dbReference>
<proteinExistence type="inferred from homology"/>
<protein>
    <recommendedName>
        <fullName evidence="9">DNA 3'-5' helicase</fullName>
        <ecNumber evidence="9">5.6.2.4</ecNumber>
    </recommendedName>
</protein>
<evidence type="ECO:0000256" key="8">
    <source>
        <dbReference type="ARBA" id="ARBA00034617"/>
    </source>
</evidence>
<keyword evidence="6" id="KW-0238">DNA-binding</keyword>
<dbReference type="CDD" id="cd18807">
    <property type="entry name" value="SF1_C_UvrD"/>
    <property type="match status" value="1"/>
</dbReference>
<organism evidence="15 16">
    <name type="scientific">Butyrivibrio proteoclasticus (strain ATCC 51982 / DSM 14932 / B316)</name>
    <name type="common">Clostridium proteoclasticum</name>
    <dbReference type="NCBI Taxonomy" id="515622"/>
    <lineage>
        <taxon>Bacteria</taxon>
        <taxon>Bacillati</taxon>
        <taxon>Bacillota</taxon>
        <taxon>Clostridia</taxon>
        <taxon>Lachnospirales</taxon>
        <taxon>Lachnospiraceae</taxon>
        <taxon>Butyrivibrio</taxon>
    </lineage>
</organism>
<comment type="catalytic activity">
    <reaction evidence="8">
        <text>Couples ATP hydrolysis with the unwinding of duplex DNA by translocating in the 3'-5' direction.</text>
        <dbReference type="EC" id="5.6.2.4"/>
    </reaction>
</comment>
<keyword evidence="3 11" id="KW-0378">Hydrolase</keyword>
<evidence type="ECO:0000256" key="6">
    <source>
        <dbReference type="ARBA" id="ARBA00023125"/>
    </source>
</evidence>
<keyword evidence="5 11" id="KW-0067">ATP-binding</keyword>
<gene>
    <name evidence="15" type="ordered locus">bpr_I1496</name>
</gene>
<keyword evidence="2 11" id="KW-0547">Nucleotide-binding</keyword>
<dbReference type="Proteomes" id="UP000001299">
    <property type="component" value="Chromosome 1"/>
</dbReference>
<dbReference type="Gene3D" id="3.40.50.300">
    <property type="entry name" value="P-loop containing nucleotide triphosphate hydrolases"/>
    <property type="match status" value="2"/>
</dbReference>
<dbReference type="PANTHER" id="PTHR11070:SF2">
    <property type="entry name" value="ATP-DEPENDENT DNA HELICASE SRS2"/>
    <property type="match status" value="1"/>
</dbReference>
<evidence type="ECO:0000256" key="11">
    <source>
        <dbReference type="PROSITE-ProRule" id="PRU00560"/>
    </source>
</evidence>
<reference evidence="15 16" key="1">
    <citation type="journal article" date="2010" name="PLoS ONE">
        <title>The glycobiome of the rumen bacterium Butyrivibrio proteoclasticus B316(T) highlights adaptation to a polysaccharide-rich environment.</title>
        <authorList>
            <person name="Kelly W.J."/>
            <person name="Leahy S.C."/>
            <person name="Altermann E."/>
            <person name="Yeoman C.J."/>
            <person name="Dunne J.C."/>
            <person name="Kong Z."/>
            <person name="Pacheco D.M."/>
            <person name="Li D."/>
            <person name="Noel S.J."/>
            <person name="Moon C.D."/>
            <person name="Cookson A.L."/>
            <person name="Attwood G.T."/>
        </authorList>
    </citation>
    <scope>NUCLEOTIDE SEQUENCE [LARGE SCALE GENOMIC DNA]</scope>
    <source>
        <strain evidence="16">ATCC 51982 / DSM 14932 / B316</strain>
    </source>
</reference>
<dbReference type="GO" id="GO:0005524">
    <property type="term" value="F:ATP binding"/>
    <property type="evidence" value="ECO:0007669"/>
    <property type="project" value="UniProtKB-UniRule"/>
</dbReference>
<feature type="domain" description="UvrD-like helicase C-terminal" evidence="14">
    <location>
        <begin position="292"/>
        <end position="542"/>
    </location>
</feature>
<evidence type="ECO:0000256" key="1">
    <source>
        <dbReference type="ARBA" id="ARBA00009922"/>
    </source>
</evidence>
<dbReference type="CDD" id="cd17932">
    <property type="entry name" value="DEXQc_UvrD"/>
    <property type="match status" value="1"/>
</dbReference>
<accession>E0RWD5</accession>
<comment type="catalytic activity">
    <reaction evidence="10">
        <text>ATP + H2O = ADP + phosphate + H(+)</text>
        <dbReference type="Rhea" id="RHEA:13065"/>
        <dbReference type="ChEBI" id="CHEBI:15377"/>
        <dbReference type="ChEBI" id="CHEBI:15378"/>
        <dbReference type="ChEBI" id="CHEBI:30616"/>
        <dbReference type="ChEBI" id="CHEBI:43474"/>
        <dbReference type="ChEBI" id="CHEBI:456216"/>
        <dbReference type="EC" id="5.6.2.4"/>
    </reaction>
</comment>
<dbReference type="GO" id="GO:0003677">
    <property type="term" value="F:DNA binding"/>
    <property type="evidence" value="ECO:0007669"/>
    <property type="project" value="UniProtKB-KW"/>
</dbReference>
<dbReference type="KEGG" id="bpb:bpr_I1496"/>
<evidence type="ECO:0000259" key="13">
    <source>
        <dbReference type="PROSITE" id="PS51198"/>
    </source>
</evidence>
<dbReference type="PANTHER" id="PTHR11070">
    <property type="entry name" value="UVRD / RECB / PCRA DNA HELICASE FAMILY MEMBER"/>
    <property type="match status" value="1"/>
</dbReference>
<keyword evidence="4 11" id="KW-0347">Helicase</keyword>
<evidence type="ECO:0000256" key="12">
    <source>
        <dbReference type="SAM" id="MobiDB-lite"/>
    </source>
</evidence>
<evidence type="ECO:0000256" key="4">
    <source>
        <dbReference type="ARBA" id="ARBA00022806"/>
    </source>
</evidence>
<dbReference type="EC" id="5.6.2.4" evidence="9"/>
<dbReference type="InterPro" id="IPR027417">
    <property type="entry name" value="P-loop_NTPase"/>
</dbReference>
<dbReference type="InterPro" id="IPR013986">
    <property type="entry name" value="DExx_box_DNA_helicase_dom_sf"/>
</dbReference>
<feature type="binding site" evidence="11">
    <location>
        <begin position="29"/>
        <end position="36"/>
    </location>
    <ligand>
        <name>ATP</name>
        <dbReference type="ChEBI" id="CHEBI:30616"/>
    </ligand>
</feature>
<dbReference type="PROSITE" id="PS51198">
    <property type="entry name" value="UVRD_HELICASE_ATP_BIND"/>
    <property type="match status" value="1"/>
</dbReference>
<dbReference type="Pfam" id="PF13361">
    <property type="entry name" value="UvrD_C"/>
    <property type="match status" value="2"/>
</dbReference>
<dbReference type="SUPFAM" id="SSF52540">
    <property type="entry name" value="P-loop containing nucleoside triphosphate hydrolases"/>
    <property type="match status" value="1"/>
</dbReference>
<comment type="similarity">
    <text evidence="1">Belongs to the helicase family. UvrD subfamily.</text>
</comment>
<evidence type="ECO:0000256" key="9">
    <source>
        <dbReference type="ARBA" id="ARBA00034808"/>
    </source>
</evidence>
<evidence type="ECO:0000256" key="7">
    <source>
        <dbReference type="ARBA" id="ARBA00023235"/>
    </source>
</evidence>
<dbReference type="EMBL" id="CP001810">
    <property type="protein sequence ID" value="ADL34233.1"/>
    <property type="molecule type" value="Genomic_DNA"/>
</dbReference>
<dbReference type="GO" id="GO:0043138">
    <property type="term" value="F:3'-5' DNA helicase activity"/>
    <property type="evidence" value="ECO:0007669"/>
    <property type="project" value="UniProtKB-EC"/>
</dbReference>
<dbReference type="InterPro" id="IPR014016">
    <property type="entry name" value="UvrD-like_ATP-bd"/>
</dbReference>
<feature type="domain" description="UvrD-like helicase ATP-binding" evidence="13">
    <location>
        <begin position="8"/>
        <end position="291"/>
    </location>
</feature>